<evidence type="ECO:0000259" key="7">
    <source>
        <dbReference type="Pfam" id="PF00482"/>
    </source>
</evidence>
<protein>
    <recommendedName>
        <fullName evidence="7">Type II secretion system protein GspF domain-containing protein</fullName>
    </recommendedName>
</protein>
<feature type="transmembrane region" description="Helical" evidence="6">
    <location>
        <begin position="12"/>
        <end position="31"/>
    </location>
</feature>
<feature type="transmembrane region" description="Helical" evidence="6">
    <location>
        <begin position="143"/>
        <end position="160"/>
    </location>
</feature>
<dbReference type="PANTHER" id="PTHR35007:SF2">
    <property type="entry name" value="PILUS ASSEMBLE PROTEIN"/>
    <property type="match status" value="1"/>
</dbReference>
<feature type="domain" description="Type II secretion system protein GspF" evidence="7">
    <location>
        <begin position="179"/>
        <end position="307"/>
    </location>
</feature>
<comment type="subcellular location">
    <subcellularLocation>
        <location evidence="1">Cell membrane</location>
        <topology evidence="1">Multi-pass membrane protein</topology>
    </subcellularLocation>
</comment>
<evidence type="ECO:0000256" key="3">
    <source>
        <dbReference type="ARBA" id="ARBA00022692"/>
    </source>
</evidence>
<keyword evidence="2" id="KW-1003">Cell membrane</keyword>
<evidence type="ECO:0000256" key="4">
    <source>
        <dbReference type="ARBA" id="ARBA00022989"/>
    </source>
</evidence>
<dbReference type="InterPro" id="IPR018076">
    <property type="entry name" value="T2SS_GspF_dom"/>
</dbReference>
<reference evidence="8" key="1">
    <citation type="submission" date="2020-09" db="EMBL/GenBank/DDBJ databases">
        <title>A new high-throughput screening method to detect antimicrobial volatiles from metagenomic clone libraries.</title>
        <authorList>
            <person name="Stocker F."/>
            <person name="Obermeier M."/>
            <person name="Resch K."/>
            <person name="Berg G."/>
            <person name="Mueller Bogota C.A."/>
        </authorList>
    </citation>
    <scope>NUCLEOTIDE SEQUENCE</scope>
</reference>
<evidence type="ECO:0000256" key="1">
    <source>
        <dbReference type="ARBA" id="ARBA00004651"/>
    </source>
</evidence>
<organism evidence="8">
    <name type="scientific">uncultured organism</name>
    <dbReference type="NCBI Taxonomy" id="155900"/>
    <lineage>
        <taxon>unclassified sequences</taxon>
        <taxon>environmental samples</taxon>
    </lineage>
</organism>
<keyword evidence="5 6" id="KW-0472">Membrane</keyword>
<proteinExistence type="predicted"/>
<evidence type="ECO:0000256" key="2">
    <source>
        <dbReference type="ARBA" id="ARBA00022475"/>
    </source>
</evidence>
<dbReference type="EMBL" id="MW000468">
    <property type="protein sequence ID" value="QOL00413.1"/>
    <property type="molecule type" value="Genomic_DNA"/>
</dbReference>
<accession>A0A7L9QBW8</accession>
<feature type="transmembrane region" description="Helical" evidence="6">
    <location>
        <begin position="111"/>
        <end position="131"/>
    </location>
</feature>
<sequence>MNILVNQNDMLIISAAASAVMALLAVWHGLIARDPVGARLRNLAAIRDQFNAGVNAPRANRARANLKQSSITFMRHAVDKLNLMRGRQVERIRANLARAGWRSKDAMTAYVFAKGVSPLVTLGGGLLFLIVKGHALLSGTGPIILGFGAIIGLFGADLVVKNAGDKRVKALTLALPDALDLMVICADAGLSLDAAIKRVGMEMATAAPEMSDELLLTSIELSFLPDRQVALQNMIVRTNMTKLRALINCLIQSERYGTPLANALRVLSAEFRETRMMAAEEKAARLPAIMTVPMILFVLPALFTVIIGPAALHIIDTLAANRQAL</sequence>
<dbReference type="PANTHER" id="PTHR35007">
    <property type="entry name" value="INTEGRAL MEMBRANE PROTEIN-RELATED"/>
    <property type="match status" value="1"/>
</dbReference>
<dbReference type="GO" id="GO:0005886">
    <property type="term" value="C:plasma membrane"/>
    <property type="evidence" value="ECO:0007669"/>
    <property type="project" value="UniProtKB-SubCell"/>
</dbReference>
<dbReference type="Pfam" id="PF00482">
    <property type="entry name" value="T2SSF"/>
    <property type="match status" value="1"/>
</dbReference>
<evidence type="ECO:0000256" key="6">
    <source>
        <dbReference type="SAM" id="Phobius"/>
    </source>
</evidence>
<dbReference type="AlphaFoldDB" id="A0A7L9QBW8"/>
<name>A0A7L9QBW8_9ZZZZ</name>
<evidence type="ECO:0000256" key="5">
    <source>
        <dbReference type="ARBA" id="ARBA00023136"/>
    </source>
</evidence>
<keyword evidence="4 6" id="KW-1133">Transmembrane helix</keyword>
<keyword evidence="3 6" id="KW-0812">Transmembrane</keyword>
<feature type="transmembrane region" description="Helical" evidence="6">
    <location>
        <begin position="286"/>
        <end position="315"/>
    </location>
</feature>
<evidence type="ECO:0000313" key="8">
    <source>
        <dbReference type="EMBL" id="QOL00413.1"/>
    </source>
</evidence>